<feature type="region of interest" description="Disordered" evidence="1">
    <location>
        <begin position="76"/>
        <end position="146"/>
    </location>
</feature>
<feature type="non-terminal residue" evidence="2">
    <location>
        <position position="1"/>
    </location>
</feature>
<dbReference type="AlphaFoldDB" id="A0A061S0V1"/>
<feature type="region of interest" description="Disordered" evidence="1">
    <location>
        <begin position="396"/>
        <end position="421"/>
    </location>
</feature>
<organism evidence="2">
    <name type="scientific">Tetraselmis sp. GSL018</name>
    <dbReference type="NCBI Taxonomy" id="582737"/>
    <lineage>
        <taxon>Eukaryota</taxon>
        <taxon>Viridiplantae</taxon>
        <taxon>Chlorophyta</taxon>
        <taxon>core chlorophytes</taxon>
        <taxon>Chlorodendrophyceae</taxon>
        <taxon>Chlorodendrales</taxon>
        <taxon>Chlorodendraceae</taxon>
        <taxon>Tetraselmis</taxon>
    </lineage>
</organism>
<protein>
    <submittedName>
        <fullName evidence="2">Uncharacterized protein</fullName>
    </submittedName>
</protein>
<feature type="region of interest" description="Disordered" evidence="1">
    <location>
        <begin position="28"/>
        <end position="56"/>
    </location>
</feature>
<evidence type="ECO:0000313" key="2">
    <source>
        <dbReference type="EMBL" id="JAC76540.1"/>
    </source>
</evidence>
<sequence length="421" mass="42548">PPRVSQPLAPLPLFAEGAVPCPNKPTGLGAAAPSAEPARVCRPLPPPSRLPASTRLLPEASPPWLAAMPLPVPPRRPAGVVEPAAGTAVGHSPQRPRGAHVLPPAGSSVVGTADAPLSLATEEPKAAGRGGPQERWPSGERSSPGAVIDLRGRFSAPAGEPGGGVPPWLVLRGQGAGAAAQQRAARIVLVSPVSRQRGAGEGARGCGRQVPALPLGLPMPDILCTLGDLAVVASSSGPPLVQIFRVATEGLEPARNLLLSPEPGGPPQQHAAAASSRLRGLCASADGGGLTLHALHAIRQAEGTPVVTADMAVDLSVATYKVPGEGPGPEPPAAVSCGDVAGAAAAVAEEPKGSRCHGTSEAADLARLISGLQAHLDARLDAVERSLHDHTERLTAVERRMDSGDACGRPSAQPSRDEDCR</sequence>
<reference evidence="2" key="1">
    <citation type="submission" date="2014-05" db="EMBL/GenBank/DDBJ databases">
        <title>The transcriptome of the halophilic microalga Tetraselmis sp. GSL018 isolated from the Great Salt Lake, Utah.</title>
        <authorList>
            <person name="Jinkerson R.E."/>
            <person name="D'Adamo S."/>
            <person name="Posewitz M.C."/>
        </authorList>
    </citation>
    <scope>NUCLEOTIDE SEQUENCE</scope>
    <source>
        <strain evidence="2">GSL018</strain>
    </source>
</reference>
<proteinExistence type="predicted"/>
<dbReference type="EMBL" id="GBEZ01009028">
    <property type="protein sequence ID" value="JAC76540.1"/>
    <property type="molecule type" value="Transcribed_RNA"/>
</dbReference>
<name>A0A061S0V1_9CHLO</name>
<accession>A0A061S0V1</accession>
<gene>
    <name evidence="2" type="ORF">TSPGSL018_19888</name>
</gene>
<evidence type="ECO:0000256" key="1">
    <source>
        <dbReference type="SAM" id="MobiDB-lite"/>
    </source>
</evidence>